<evidence type="ECO:0000256" key="6">
    <source>
        <dbReference type="ARBA" id="ARBA00023014"/>
    </source>
</evidence>
<dbReference type="Proteomes" id="UP001595741">
    <property type="component" value="Unassembled WGS sequence"/>
</dbReference>
<dbReference type="InterPro" id="IPR013783">
    <property type="entry name" value="Ig-like_fold"/>
</dbReference>
<dbReference type="InterPro" id="IPR014116">
    <property type="entry name" value="Cyt_c_oxidase_cbb3_FixG"/>
</dbReference>
<feature type="transmembrane region" description="Helical" evidence="7">
    <location>
        <begin position="179"/>
        <end position="198"/>
    </location>
</feature>
<evidence type="ECO:0000256" key="4">
    <source>
        <dbReference type="ARBA" id="ARBA00022982"/>
    </source>
</evidence>
<dbReference type="EMBL" id="JBHRXN010000010">
    <property type="protein sequence ID" value="MFC3531533.1"/>
    <property type="molecule type" value="Genomic_DNA"/>
</dbReference>
<keyword evidence="1" id="KW-0813">Transport</keyword>
<dbReference type="PROSITE" id="PS00198">
    <property type="entry name" value="4FE4S_FER_1"/>
    <property type="match status" value="1"/>
</dbReference>
<dbReference type="Gene3D" id="1.10.1060.10">
    <property type="entry name" value="Alpha-helical ferredoxin"/>
    <property type="match status" value="1"/>
</dbReference>
<dbReference type="PROSITE" id="PS51379">
    <property type="entry name" value="4FE4S_FER_2"/>
    <property type="match status" value="1"/>
</dbReference>
<dbReference type="PANTHER" id="PTHR30176:SF3">
    <property type="entry name" value="FERREDOXIN-TYPE PROTEIN NAPH"/>
    <property type="match status" value="1"/>
</dbReference>
<feature type="transmembrane region" description="Helical" evidence="7">
    <location>
        <begin position="323"/>
        <end position="343"/>
    </location>
</feature>
<keyword evidence="6" id="KW-0411">Iron-sulfur</keyword>
<feature type="domain" description="4Fe-4S ferredoxin-type" evidence="8">
    <location>
        <begin position="243"/>
        <end position="272"/>
    </location>
</feature>
<organism evidence="9 10">
    <name type="scientific">Vogesella facilis</name>
    <dbReference type="NCBI Taxonomy" id="1655232"/>
    <lineage>
        <taxon>Bacteria</taxon>
        <taxon>Pseudomonadati</taxon>
        <taxon>Pseudomonadota</taxon>
        <taxon>Betaproteobacteria</taxon>
        <taxon>Neisseriales</taxon>
        <taxon>Chromobacteriaceae</taxon>
        <taxon>Vogesella</taxon>
    </lineage>
</organism>
<gene>
    <name evidence="9" type="primary">ccoG</name>
    <name evidence="9" type="ORF">ACFOLG_04980</name>
</gene>
<evidence type="ECO:0000256" key="1">
    <source>
        <dbReference type="ARBA" id="ARBA00022448"/>
    </source>
</evidence>
<name>A0ABV7RCI6_9NEIS</name>
<feature type="transmembrane region" description="Helical" evidence="7">
    <location>
        <begin position="73"/>
        <end position="93"/>
    </location>
</feature>
<evidence type="ECO:0000313" key="10">
    <source>
        <dbReference type="Proteomes" id="UP001595741"/>
    </source>
</evidence>
<keyword evidence="7" id="KW-0472">Membrane</keyword>
<dbReference type="Pfam" id="PF11614">
    <property type="entry name" value="FixG_C"/>
    <property type="match status" value="1"/>
</dbReference>
<dbReference type="InterPro" id="IPR017900">
    <property type="entry name" value="4Fe4S_Fe_S_CS"/>
</dbReference>
<dbReference type="Pfam" id="PF12801">
    <property type="entry name" value="Fer4_5"/>
    <property type="match status" value="1"/>
</dbReference>
<dbReference type="InterPro" id="IPR009051">
    <property type="entry name" value="Helical_ferredxn"/>
</dbReference>
<evidence type="ECO:0000256" key="2">
    <source>
        <dbReference type="ARBA" id="ARBA00022485"/>
    </source>
</evidence>
<keyword evidence="3" id="KW-0479">Metal-binding</keyword>
<dbReference type="Gene3D" id="2.60.40.10">
    <property type="entry name" value="Immunoglobulins"/>
    <property type="match status" value="1"/>
</dbReference>
<reference evidence="10" key="1">
    <citation type="journal article" date="2019" name="Int. J. Syst. Evol. Microbiol.">
        <title>The Global Catalogue of Microorganisms (GCM) 10K type strain sequencing project: providing services to taxonomists for standard genome sequencing and annotation.</title>
        <authorList>
            <consortium name="The Broad Institute Genomics Platform"/>
            <consortium name="The Broad Institute Genome Sequencing Center for Infectious Disease"/>
            <person name="Wu L."/>
            <person name="Ma J."/>
        </authorList>
    </citation>
    <scope>NUCLEOTIDE SEQUENCE [LARGE SCALE GENOMIC DNA]</scope>
    <source>
        <strain evidence="10">KCTC 42742</strain>
    </source>
</reference>
<dbReference type="InterPro" id="IPR032879">
    <property type="entry name" value="FixG_C"/>
</dbReference>
<dbReference type="SUPFAM" id="SSF54862">
    <property type="entry name" value="4Fe-4S ferredoxins"/>
    <property type="match status" value="1"/>
</dbReference>
<dbReference type="Pfam" id="PF13746">
    <property type="entry name" value="Fer4_18"/>
    <property type="match status" value="1"/>
</dbReference>
<dbReference type="RefSeq" id="WP_386089069.1">
    <property type="nucleotide sequence ID" value="NZ_JBHRXN010000010.1"/>
</dbReference>
<evidence type="ECO:0000313" key="9">
    <source>
        <dbReference type="EMBL" id="MFC3531533.1"/>
    </source>
</evidence>
<evidence type="ECO:0000256" key="5">
    <source>
        <dbReference type="ARBA" id="ARBA00023004"/>
    </source>
</evidence>
<feature type="transmembrane region" description="Helical" evidence="7">
    <location>
        <begin position="26"/>
        <end position="46"/>
    </location>
</feature>
<feature type="transmembrane region" description="Helical" evidence="7">
    <location>
        <begin position="148"/>
        <end position="167"/>
    </location>
</feature>
<dbReference type="NCBIfam" id="TIGR02745">
    <property type="entry name" value="ccoG_rdxA_fixG"/>
    <property type="match status" value="1"/>
</dbReference>
<protein>
    <submittedName>
        <fullName evidence="9">Cytochrome c oxidase accessory protein CcoG</fullName>
    </submittedName>
</protein>
<evidence type="ECO:0000256" key="7">
    <source>
        <dbReference type="SAM" id="Phobius"/>
    </source>
</evidence>
<dbReference type="InterPro" id="IPR017896">
    <property type="entry name" value="4Fe4S_Fe-S-bd"/>
</dbReference>
<keyword evidence="7" id="KW-1133">Transmembrane helix</keyword>
<proteinExistence type="predicted"/>
<keyword evidence="10" id="KW-1185">Reference proteome</keyword>
<keyword evidence="2" id="KW-0004">4Fe-4S</keyword>
<keyword evidence="5" id="KW-0408">Iron</keyword>
<keyword evidence="4" id="KW-0249">Electron transport</keyword>
<dbReference type="PANTHER" id="PTHR30176">
    <property type="entry name" value="FERREDOXIN-TYPE PROTEIN NAPH"/>
    <property type="match status" value="1"/>
</dbReference>
<evidence type="ECO:0000256" key="3">
    <source>
        <dbReference type="ARBA" id="ARBA00022723"/>
    </source>
</evidence>
<evidence type="ECO:0000259" key="8">
    <source>
        <dbReference type="PROSITE" id="PS51379"/>
    </source>
</evidence>
<dbReference type="InterPro" id="IPR051684">
    <property type="entry name" value="Electron_Trans/Redox"/>
</dbReference>
<keyword evidence="7" id="KW-0812">Transmembrane</keyword>
<comment type="caution">
    <text evidence="9">The sequence shown here is derived from an EMBL/GenBank/DDBJ whole genome shotgun (WGS) entry which is preliminary data.</text>
</comment>
<sequence>MATVIPIHFVSSKVYPRLTSGHFNNWRIAFVVVTQLLYFGLPWLQWGGRQAVRFDFASMRGYLFGLTLLPQDLIYLAGSLIIAALGLFLWTMLAGRLWCGFSCPQTVYSQIMLWLERWVEGPPNARRKLDAAPWGAEKLLKKGGTQSLMLLFSLWTGLTLVGYFTPLRELAANLAAGHIGTWEALFALSYAGFTWLLAGHLREQVCKHMCPYARFQGAMFDDHTLLVAYDSARGEPRGARRKEAANLATQGDCVDCGLCVQVCPVGIDIRAGLQYECIGCGLCADACDEVMDKLAAPRGLIRLTTQHALEQGRRPTLWQRPRALVYGGLIAAVTLAMLTSLWLRQPFRVDILRDRAVMARETQDGNIENAYTVRIFNTLPDARQYRLAVSGEGVVAAQPAEPLHVPADGERSFIVTVAADPNVLARGSHEVTFLLQDAANPRLQVREAARLLMP</sequence>
<accession>A0ABV7RCI6</accession>